<proteinExistence type="predicted"/>
<dbReference type="STRING" id="1817758.A2150_01840"/>
<sequence>MRAADVPEPARPAFGGFDLSLSALGAVGGSSASDSELEFLQAGGHDPGRNGFNLQNVELILTGTVDRYFDAQANVVFLIDRHGDSVVELEEAFLATRALPAGLQLKAGHYYTEFGRHNPQHPHSWAFVDQPVVLSRFLSPDGLRNPGARLSSLMQLPWYSELYLGAQNAEGETAVSFLWEPGESVGGNVLIDRGGTRGLSDLLRSARWLNGFDVSDTVSVNLGLSALAGPNAGGADTDTHIYGVDLYMKWKPLLNQRGFPFLAWQTELLRRDYQTPTGTLNDGGDYTQLLWGYAPGWVAGARAEYADAKGETADDPLRDRRTRASANLTWHMSEYSKLRLQYNHERADQLSDGRAHSLWLQYEVGFGKHAAHLF</sequence>
<evidence type="ECO:0000313" key="2">
    <source>
        <dbReference type="Proteomes" id="UP000177925"/>
    </source>
</evidence>
<dbReference type="Gene3D" id="2.40.160.10">
    <property type="entry name" value="Porin"/>
    <property type="match status" value="1"/>
</dbReference>
<organism evidence="1 2">
    <name type="scientific">Candidatus Muproteobacteria bacterium RBG_16_64_11</name>
    <dbReference type="NCBI Taxonomy" id="1817758"/>
    <lineage>
        <taxon>Bacteria</taxon>
        <taxon>Pseudomonadati</taxon>
        <taxon>Pseudomonadota</taxon>
        <taxon>Candidatus Muproteobacteria</taxon>
    </lineage>
</organism>
<gene>
    <name evidence="1" type="ORF">A2150_01840</name>
</gene>
<name>A0A1F6TCG6_9PROT</name>
<dbReference type="AlphaFoldDB" id="A0A1F6TCG6"/>
<accession>A0A1F6TCG6</accession>
<dbReference type="SUPFAM" id="SSF56935">
    <property type="entry name" value="Porins"/>
    <property type="match status" value="1"/>
</dbReference>
<protein>
    <recommendedName>
        <fullName evidence="3">Zinc-regulated TonB-dependent outer membrane receptor</fullName>
    </recommendedName>
</protein>
<evidence type="ECO:0008006" key="3">
    <source>
        <dbReference type="Google" id="ProtNLM"/>
    </source>
</evidence>
<comment type="caution">
    <text evidence="1">The sequence shown here is derived from an EMBL/GenBank/DDBJ whole genome shotgun (WGS) entry which is preliminary data.</text>
</comment>
<reference evidence="1 2" key="1">
    <citation type="journal article" date="2016" name="Nat. Commun.">
        <title>Thousands of microbial genomes shed light on interconnected biogeochemical processes in an aquifer system.</title>
        <authorList>
            <person name="Anantharaman K."/>
            <person name="Brown C.T."/>
            <person name="Hug L.A."/>
            <person name="Sharon I."/>
            <person name="Castelle C.J."/>
            <person name="Probst A.J."/>
            <person name="Thomas B.C."/>
            <person name="Singh A."/>
            <person name="Wilkins M.J."/>
            <person name="Karaoz U."/>
            <person name="Brodie E.L."/>
            <person name="Williams K.H."/>
            <person name="Hubbard S.S."/>
            <person name="Banfield J.F."/>
        </authorList>
    </citation>
    <scope>NUCLEOTIDE SEQUENCE [LARGE SCALE GENOMIC DNA]</scope>
</reference>
<evidence type="ECO:0000313" key="1">
    <source>
        <dbReference type="EMBL" id="OGI42745.1"/>
    </source>
</evidence>
<dbReference type="Proteomes" id="UP000177925">
    <property type="component" value="Unassembled WGS sequence"/>
</dbReference>
<dbReference type="EMBL" id="MFSS01000080">
    <property type="protein sequence ID" value="OGI42745.1"/>
    <property type="molecule type" value="Genomic_DNA"/>
</dbReference>
<dbReference type="InterPro" id="IPR023614">
    <property type="entry name" value="Porin_dom_sf"/>
</dbReference>